<keyword evidence="3" id="KW-0812">Transmembrane</keyword>
<feature type="compositionally biased region" description="Polar residues" evidence="2">
    <location>
        <begin position="366"/>
        <end position="376"/>
    </location>
</feature>
<dbReference type="Proteomes" id="UP001152523">
    <property type="component" value="Unassembled WGS sequence"/>
</dbReference>
<keyword evidence="1" id="KW-0175">Coiled coil</keyword>
<dbReference type="EMBL" id="CAMAPF010000945">
    <property type="protein sequence ID" value="CAH9126793.1"/>
    <property type="molecule type" value="Genomic_DNA"/>
</dbReference>
<organism evidence="4 5">
    <name type="scientific">Cuscuta epithymum</name>
    <dbReference type="NCBI Taxonomy" id="186058"/>
    <lineage>
        <taxon>Eukaryota</taxon>
        <taxon>Viridiplantae</taxon>
        <taxon>Streptophyta</taxon>
        <taxon>Embryophyta</taxon>
        <taxon>Tracheophyta</taxon>
        <taxon>Spermatophyta</taxon>
        <taxon>Magnoliopsida</taxon>
        <taxon>eudicotyledons</taxon>
        <taxon>Gunneridae</taxon>
        <taxon>Pentapetalae</taxon>
        <taxon>asterids</taxon>
        <taxon>lamiids</taxon>
        <taxon>Solanales</taxon>
        <taxon>Convolvulaceae</taxon>
        <taxon>Cuscuteae</taxon>
        <taxon>Cuscuta</taxon>
        <taxon>Cuscuta subgen. Cuscuta</taxon>
    </lineage>
</organism>
<feature type="transmembrane region" description="Helical" evidence="3">
    <location>
        <begin position="20"/>
        <end position="38"/>
    </location>
</feature>
<evidence type="ECO:0000256" key="1">
    <source>
        <dbReference type="SAM" id="Coils"/>
    </source>
</evidence>
<gene>
    <name evidence="4" type="ORF">CEPIT_LOCUS27812</name>
</gene>
<keyword evidence="5" id="KW-1185">Reference proteome</keyword>
<protein>
    <submittedName>
        <fullName evidence="4">Uncharacterized protein</fullName>
    </submittedName>
</protein>
<keyword evidence="3" id="KW-1133">Transmembrane helix</keyword>
<comment type="caution">
    <text evidence="4">The sequence shown here is derived from an EMBL/GenBank/DDBJ whole genome shotgun (WGS) entry which is preliminary data.</text>
</comment>
<proteinExistence type="predicted"/>
<evidence type="ECO:0000256" key="3">
    <source>
        <dbReference type="SAM" id="Phobius"/>
    </source>
</evidence>
<feature type="compositionally biased region" description="Basic and acidic residues" evidence="2">
    <location>
        <begin position="198"/>
        <end position="207"/>
    </location>
</feature>
<evidence type="ECO:0000313" key="5">
    <source>
        <dbReference type="Proteomes" id="UP001152523"/>
    </source>
</evidence>
<dbReference type="PANTHER" id="PTHR36143:SF4">
    <property type="entry name" value="OS08G0177500 PROTEIN"/>
    <property type="match status" value="1"/>
</dbReference>
<reference evidence="4" key="1">
    <citation type="submission" date="2022-07" db="EMBL/GenBank/DDBJ databases">
        <authorList>
            <person name="Macas J."/>
            <person name="Novak P."/>
            <person name="Neumann P."/>
        </authorList>
    </citation>
    <scope>NUCLEOTIDE SEQUENCE</scope>
</reference>
<keyword evidence="3" id="KW-0472">Membrane</keyword>
<dbReference type="Gene3D" id="1.10.287.1490">
    <property type="match status" value="1"/>
</dbReference>
<evidence type="ECO:0000313" key="4">
    <source>
        <dbReference type="EMBL" id="CAH9126793.1"/>
    </source>
</evidence>
<dbReference type="AlphaFoldDB" id="A0AAV0EUC4"/>
<feature type="compositionally biased region" description="Polar residues" evidence="2">
    <location>
        <begin position="299"/>
        <end position="309"/>
    </location>
</feature>
<accession>A0AAV0EUC4</accession>
<name>A0AAV0EUC4_9ASTE</name>
<sequence length="376" mass="42452">MAAKGGGHGGGGNGGRGRSYALLLMLAFGAAILGVMILHKFRERRIFNLLVQEKDRQLLSLHLLLQKEKDSSKDAKKQIDDMRGKIHKLRTKKADLEARIQEMDSTISSLKEEQRTISSSLEEKQKQINALMDYKRGESRESARLTALSEALQKKAAEIDELKRRVNFPVKVWSVRSDDRSNLPVNFTSKASGVEIGNDNRNRKDAETSVQTQDRVQEGKNETSDSQQVSGSRTTSTVVESYQSREDGVNSDTIGRKLRGKRRRIISYKNLKSENGVKSMRSRKSFTDSESADVRKKSNLQTLPDNSTLEGDDKLLNKLGDQKPEEIANTTRRNKDRRNKTYTSMTEKRAKEDVQETAMEEDTYRKSNSGTDDIGF</sequence>
<feature type="compositionally biased region" description="Basic and acidic residues" evidence="2">
    <location>
        <begin position="311"/>
        <end position="326"/>
    </location>
</feature>
<feature type="region of interest" description="Disordered" evidence="2">
    <location>
        <begin position="181"/>
        <end position="257"/>
    </location>
</feature>
<dbReference type="PANTHER" id="PTHR36143">
    <property type="entry name" value="OS08G0177500 PROTEIN"/>
    <property type="match status" value="1"/>
</dbReference>
<feature type="region of interest" description="Disordered" evidence="2">
    <location>
        <begin position="275"/>
        <end position="376"/>
    </location>
</feature>
<feature type="compositionally biased region" description="Polar residues" evidence="2">
    <location>
        <begin position="224"/>
        <end position="242"/>
    </location>
</feature>
<evidence type="ECO:0000256" key="2">
    <source>
        <dbReference type="SAM" id="MobiDB-lite"/>
    </source>
</evidence>
<feature type="coiled-coil region" evidence="1">
    <location>
        <begin position="65"/>
        <end position="113"/>
    </location>
</feature>